<organism evidence="1 2">
    <name type="scientific">Vararia minispora EC-137</name>
    <dbReference type="NCBI Taxonomy" id="1314806"/>
    <lineage>
        <taxon>Eukaryota</taxon>
        <taxon>Fungi</taxon>
        <taxon>Dikarya</taxon>
        <taxon>Basidiomycota</taxon>
        <taxon>Agaricomycotina</taxon>
        <taxon>Agaricomycetes</taxon>
        <taxon>Russulales</taxon>
        <taxon>Lachnocladiaceae</taxon>
        <taxon>Vararia</taxon>
    </lineage>
</organism>
<dbReference type="Proteomes" id="UP000814128">
    <property type="component" value="Unassembled WGS sequence"/>
</dbReference>
<proteinExistence type="predicted"/>
<reference evidence="1" key="2">
    <citation type="journal article" date="2022" name="New Phytol.">
        <title>Evolutionary transition to the ectomycorrhizal habit in the genomes of a hyperdiverse lineage of mushroom-forming fungi.</title>
        <authorList>
            <person name="Looney B."/>
            <person name="Miyauchi S."/>
            <person name="Morin E."/>
            <person name="Drula E."/>
            <person name="Courty P.E."/>
            <person name="Kohler A."/>
            <person name="Kuo A."/>
            <person name="LaButti K."/>
            <person name="Pangilinan J."/>
            <person name="Lipzen A."/>
            <person name="Riley R."/>
            <person name="Andreopoulos W."/>
            <person name="He G."/>
            <person name="Johnson J."/>
            <person name="Nolan M."/>
            <person name="Tritt A."/>
            <person name="Barry K.W."/>
            <person name="Grigoriev I.V."/>
            <person name="Nagy L.G."/>
            <person name="Hibbett D."/>
            <person name="Henrissat B."/>
            <person name="Matheny P.B."/>
            <person name="Labbe J."/>
            <person name="Martin F.M."/>
        </authorList>
    </citation>
    <scope>NUCLEOTIDE SEQUENCE</scope>
    <source>
        <strain evidence="1">EC-137</strain>
    </source>
</reference>
<sequence>MQLLDLPEEILCIILQSMYRKPVLQAHQLLLYGEEVCNSDSLSGPSFTSIVRLNRTLNRIGVPILYHTVHLPESLIAQMLARTLESAPEKYAQHIRTLSARHVFPALITIFHALDSTRVPLLAHLDIPLEVRHSYIEIYDHCALLDQGPGSTSHAEASRDLRAHVASALGPALATLAPGPCSLVLRRPTCETAARGAACALATWSALRRVELAFFPFESLAGTLACAPSLTALRMPLPNAWTPSALCIADNPALERVELFTLHLAPRTNAPAAPAPDGGAQAVPAPAWGDRRPWRKRPPLTYLLRPDMFYDKAGYGLIELWLLTRAQIERDEEGAQSGWLAEARKHPRLKELLLAGALDGEEFDGDDEAGN</sequence>
<evidence type="ECO:0000313" key="2">
    <source>
        <dbReference type="Proteomes" id="UP000814128"/>
    </source>
</evidence>
<reference evidence="1" key="1">
    <citation type="submission" date="2021-02" db="EMBL/GenBank/DDBJ databases">
        <authorList>
            <consortium name="DOE Joint Genome Institute"/>
            <person name="Ahrendt S."/>
            <person name="Looney B.P."/>
            <person name="Miyauchi S."/>
            <person name="Morin E."/>
            <person name="Drula E."/>
            <person name="Courty P.E."/>
            <person name="Chicoki N."/>
            <person name="Fauchery L."/>
            <person name="Kohler A."/>
            <person name="Kuo A."/>
            <person name="Labutti K."/>
            <person name="Pangilinan J."/>
            <person name="Lipzen A."/>
            <person name="Riley R."/>
            <person name="Andreopoulos W."/>
            <person name="He G."/>
            <person name="Johnson J."/>
            <person name="Barry K.W."/>
            <person name="Grigoriev I.V."/>
            <person name="Nagy L."/>
            <person name="Hibbett D."/>
            <person name="Henrissat B."/>
            <person name="Matheny P.B."/>
            <person name="Labbe J."/>
            <person name="Martin F."/>
        </authorList>
    </citation>
    <scope>NUCLEOTIDE SEQUENCE</scope>
    <source>
        <strain evidence="1">EC-137</strain>
    </source>
</reference>
<dbReference type="EMBL" id="MU273476">
    <property type="protein sequence ID" value="KAI0036077.1"/>
    <property type="molecule type" value="Genomic_DNA"/>
</dbReference>
<accession>A0ACB8QWP5</accession>
<keyword evidence="2" id="KW-1185">Reference proteome</keyword>
<comment type="caution">
    <text evidence="1">The sequence shown here is derived from an EMBL/GenBank/DDBJ whole genome shotgun (WGS) entry which is preliminary data.</text>
</comment>
<evidence type="ECO:0000313" key="1">
    <source>
        <dbReference type="EMBL" id="KAI0036077.1"/>
    </source>
</evidence>
<protein>
    <submittedName>
        <fullName evidence="1">Uncharacterized protein</fullName>
    </submittedName>
</protein>
<gene>
    <name evidence="1" type="ORF">K488DRAFT_82513</name>
</gene>
<name>A0ACB8QWP5_9AGAM</name>